<evidence type="ECO:0000256" key="5">
    <source>
        <dbReference type="PIRSR" id="PIRSR605493-1"/>
    </source>
</evidence>
<dbReference type="CDD" id="cd16841">
    <property type="entry name" value="RraA_family"/>
    <property type="match status" value="1"/>
</dbReference>
<dbReference type="InterPro" id="IPR036704">
    <property type="entry name" value="RraA/RraA-like_sf"/>
</dbReference>
<dbReference type="EMBL" id="CP000699">
    <property type="protein sequence ID" value="ABQ69415.1"/>
    <property type="molecule type" value="Genomic_DNA"/>
</dbReference>
<gene>
    <name evidence="6" type="ordered locus">Swit_3065</name>
</gene>
<evidence type="ECO:0000256" key="1">
    <source>
        <dbReference type="ARBA" id="ARBA00001968"/>
    </source>
</evidence>
<feature type="binding site" evidence="5">
    <location>
        <begin position="93"/>
        <end position="96"/>
    </location>
    <ligand>
        <name>substrate</name>
    </ligand>
</feature>
<dbReference type="Gene3D" id="3.50.30.40">
    <property type="entry name" value="Ribonuclease E inhibitor RraA/RraA-like"/>
    <property type="match status" value="1"/>
</dbReference>
<dbReference type="InterPro" id="IPR005493">
    <property type="entry name" value="RraA/RraA-like"/>
</dbReference>
<dbReference type="KEGG" id="swi:Swit_3065"/>
<dbReference type="PANTHER" id="PTHR33254">
    <property type="entry name" value="4-HYDROXY-4-METHYL-2-OXOGLUTARATE ALDOLASE 3-RELATED"/>
    <property type="match status" value="1"/>
</dbReference>
<reference evidence="6 7" key="1">
    <citation type="journal article" date="2010" name="J. Bacteriol.">
        <title>Genome sequence of the dioxin-mineralizing bacterium Sphingomonas wittichii RW1.</title>
        <authorList>
            <person name="Miller T.R."/>
            <person name="Delcher A.L."/>
            <person name="Salzberg S.L."/>
            <person name="Saunders E."/>
            <person name="Detter J.C."/>
            <person name="Halden R.U."/>
        </authorList>
    </citation>
    <scope>NUCLEOTIDE SEQUENCE [LARGE SCALE GENOMIC DNA]</scope>
    <source>
        <strain evidence="7">DSM 6014 / CCUG 31198 / JCM 15750 / NBRC 105917 / EY 4224 / RW1</strain>
    </source>
</reference>
<dbReference type="GO" id="GO:0008168">
    <property type="term" value="F:methyltransferase activity"/>
    <property type="evidence" value="ECO:0007669"/>
    <property type="project" value="UniProtKB-KW"/>
</dbReference>
<accession>A0A9J9HCW8</accession>
<dbReference type="PANTHER" id="PTHR33254:SF4">
    <property type="entry name" value="4-HYDROXY-4-METHYL-2-OXOGLUTARATE ALDOLASE 3-RELATED"/>
    <property type="match status" value="1"/>
</dbReference>
<feature type="binding site" evidence="5">
    <location>
        <position position="115"/>
    </location>
    <ligand>
        <name>substrate</name>
    </ligand>
</feature>
<keyword evidence="7" id="KW-1185">Reference proteome</keyword>
<dbReference type="GO" id="GO:0032259">
    <property type="term" value="P:methylation"/>
    <property type="evidence" value="ECO:0007669"/>
    <property type="project" value="UniProtKB-KW"/>
</dbReference>
<evidence type="ECO:0000256" key="4">
    <source>
        <dbReference type="ARBA" id="ARBA00030169"/>
    </source>
</evidence>
<sequence>MADDVCARLSRLDACAVSDALDQLGLPPSITGLAALSVRQRIAGRVTTVRLAAGRPPEGARPRHLCTAAIDAAEPGGVIVVEHRSGVECAGWGGILSNAASLRGLSGVIVDGLARDVDEARDIGFPVYARGATARTARGRVFEAETGGTVRVGAVEVGQDDFVVADSSGTAFVPADRIGDVLAAAERIAAKEAAMTREVLAGKPVSGVMGASYEHLLDRGDA</sequence>
<keyword evidence="5" id="KW-0479">Metal-binding</keyword>
<comment type="cofactor">
    <cofactor evidence="5">
        <name>Mg(2+)</name>
        <dbReference type="ChEBI" id="CHEBI:18420"/>
    </cofactor>
</comment>
<evidence type="ECO:0000313" key="6">
    <source>
        <dbReference type="EMBL" id="ABQ69415.1"/>
    </source>
</evidence>
<name>A0A9J9HCW8_RHIWR</name>
<comment type="cofactor">
    <cofactor evidence="1">
        <name>a divalent metal cation</name>
        <dbReference type="ChEBI" id="CHEBI:60240"/>
    </cofactor>
</comment>
<dbReference type="Proteomes" id="UP000001989">
    <property type="component" value="Chromosome"/>
</dbReference>
<protein>
    <recommendedName>
        <fullName evidence="2">Putative 4-hydroxy-4-methyl-2-oxoglutarate aldolase</fullName>
    </recommendedName>
    <alternativeName>
        <fullName evidence="3">Regulator of ribonuclease activity homolog</fullName>
    </alternativeName>
    <alternativeName>
        <fullName evidence="4">RraA-like protein</fullName>
    </alternativeName>
</protein>
<dbReference type="AlphaFoldDB" id="A0A9J9HCW8"/>
<organism evidence="6 7">
    <name type="scientific">Rhizorhabdus wittichii (strain DSM 6014 / CCUG 31198 / JCM 15750 / NBRC 105917 / EY 4224 / RW1)</name>
    <name type="common">Sphingomonas wittichii</name>
    <dbReference type="NCBI Taxonomy" id="392499"/>
    <lineage>
        <taxon>Bacteria</taxon>
        <taxon>Pseudomonadati</taxon>
        <taxon>Pseudomonadota</taxon>
        <taxon>Alphaproteobacteria</taxon>
        <taxon>Sphingomonadales</taxon>
        <taxon>Sphingomonadaceae</taxon>
        <taxon>Rhizorhabdus</taxon>
    </lineage>
</organism>
<evidence type="ECO:0000256" key="3">
    <source>
        <dbReference type="ARBA" id="ARBA00029596"/>
    </source>
</evidence>
<evidence type="ECO:0000256" key="2">
    <source>
        <dbReference type="ARBA" id="ARBA00016549"/>
    </source>
</evidence>
<keyword evidence="6" id="KW-0489">Methyltransferase</keyword>
<dbReference type="Pfam" id="PF03737">
    <property type="entry name" value="RraA-like"/>
    <property type="match status" value="1"/>
</dbReference>
<feature type="binding site" evidence="5">
    <location>
        <position position="116"/>
    </location>
    <ligand>
        <name>Mg(2+)</name>
        <dbReference type="ChEBI" id="CHEBI:18420"/>
    </ligand>
</feature>
<dbReference type="GO" id="GO:0046872">
    <property type="term" value="F:metal ion binding"/>
    <property type="evidence" value="ECO:0007669"/>
    <property type="project" value="UniProtKB-KW"/>
</dbReference>
<evidence type="ECO:0000313" key="7">
    <source>
        <dbReference type="Proteomes" id="UP000001989"/>
    </source>
</evidence>
<keyword evidence="5" id="KW-0460">Magnesium</keyword>
<proteinExistence type="predicted"/>
<dbReference type="SUPFAM" id="SSF89562">
    <property type="entry name" value="RraA-like"/>
    <property type="match status" value="1"/>
</dbReference>
<keyword evidence="6" id="KW-0808">Transferase</keyword>